<dbReference type="InterPro" id="IPR026950">
    <property type="entry name" value="Caps_assemb_Wzi"/>
</dbReference>
<dbReference type="EMBL" id="FXXI01000005">
    <property type="protein sequence ID" value="SMS01521.1"/>
    <property type="molecule type" value="Genomic_DNA"/>
</dbReference>
<evidence type="ECO:0000313" key="3">
    <source>
        <dbReference type="Proteomes" id="UP000196125"/>
    </source>
</evidence>
<reference evidence="2 3" key="1">
    <citation type="submission" date="2017-05" db="EMBL/GenBank/DDBJ databases">
        <authorList>
            <person name="Song R."/>
            <person name="Chenine A.L."/>
            <person name="Ruprecht R.M."/>
        </authorList>
    </citation>
    <scope>NUCLEOTIDE SEQUENCE [LARGE SCALE GENOMIC DNA]</scope>
    <source>
        <strain evidence="2 3">CECT 7927</strain>
    </source>
</reference>
<reference evidence="1 4" key="2">
    <citation type="submission" date="2023-11" db="EMBL/GenBank/DDBJ databases">
        <title>Plant-associative lifestyle of Vibrio porteresiae and its evolutionary dynamics.</title>
        <authorList>
            <person name="Rameshkumar N."/>
            <person name="Kirti K."/>
        </authorList>
    </citation>
    <scope>NUCLEOTIDE SEQUENCE [LARGE SCALE GENOMIC DNA]</scope>
    <source>
        <strain evidence="1 4">MSSRF38</strain>
    </source>
</reference>
<dbReference type="Proteomes" id="UP001283366">
    <property type="component" value="Unassembled WGS sequence"/>
</dbReference>
<dbReference type="Gene3D" id="2.40.160.130">
    <property type="entry name" value="Capsule assembly protein Wzi"/>
    <property type="match status" value="1"/>
</dbReference>
<dbReference type="OrthoDB" id="101884at2"/>
<evidence type="ECO:0000313" key="2">
    <source>
        <dbReference type="EMBL" id="SMS01521.1"/>
    </source>
</evidence>
<dbReference type="Pfam" id="PF14052">
    <property type="entry name" value="Caps_assemb_Wzi"/>
    <property type="match status" value="1"/>
</dbReference>
<evidence type="ECO:0000313" key="1">
    <source>
        <dbReference type="EMBL" id="MDW6002176.1"/>
    </source>
</evidence>
<dbReference type="Proteomes" id="UP000196125">
    <property type="component" value="Unassembled WGS sequence"/>
</dbReference>
<dbReference type="EMBL" id="JAWRCO010000001">
    <property type="protein sequence ID" value="MDW6002176.1"/>
    <property type="molecule type" value="Genomic_DNA"/>
</dbReference>
<evidence type="ECO:0000313" key="4">
    <source>
        <dbReference type="Proteomes" id="UP001283366"/>
    </source>
</evidence>
<dbReference type="AlphaFoldDB" id="A0A1Y6IWY1"/>
<protein>
    <submittedName>
        <fullName evidence="1">Capsule assembly Wzi family protein</fullName>
    </submittedName>
</protein>
<sequence>MDDPYLRADLQMLADAGLISVPIHSYPMRWSRIEADLQLMRMIQLPPSLNQAYEHLSYALERAMTGHGRRHVHLSYADHYRNDESFAAPATTHWQIKSSYEFVGREYALRVAANYQRSPDESGKEDSDYGLDSSYLAASWGNLSATLGSLQHWWGPTWIYNSVWGHTRRTVPGFNLAYDAYEWPILGSWHAETFWGFNETQNSNHKQWANRFEFSPVSRLNIGFVHQKWFEKHDWDGYLTGSIQPQDGEQEQYSTDIRLSLPVLNVGTDLTQSIYVQGTSLVNEHSLGSLVLGWQSQFDLGEQSLRWVAEVKQLTNEAKQQWRNMLSDRTQMAGLHYYQPINGTDIGEAKSLKLLWITPNSWELTLQGQSYHYAYQKTQEKFTTYVRLPLANSRLTFGSDYTPDTTSSQTDKWNYWATWDFRF</sequence>
<dbReference type="RefSeq" id="WP_159457434.1">
    <property type="nucleotide sequence ID" value="NZ_AP024883.1"/>
</dbReference>
<accession>A0A1Y6IWY1</accession>
<dbReference type="InterPro" id="IPR038636">
    <property type="entry name" value="Wzi_sf"/>
</dbReference>
<proteinExistence type="predicted"/>
<organism evidence="2 3">
    <name type="scientific">Vibrio mangrovi</name>
    <dbReference type="NCBI Taxonomy" id="474394"/>
    <lineage>
        <taxon>Bacteria</taxon>
        <taxon>Pseudomonadati</taxon>
        <taxon>Pseudomonadota</taxon>
        <taxon>Gammaproteobacteria</taxon>
        <taxon>Vibrionales</taxon>
        <taxon>Vibrionaceae</taxon>
        <taxon>Vibrio</taxon>
    </lineage>
</organism>
<gene>
    <name evidence="1" type="ORF">SBX37_04730</name>
    <name evidence="2" type="ORF">VIM7927_02817</name>
</gene>
<name>A0A1Y6IWY1_9VIBR</name>
<keyword evidence="4" id="KW-1185">Reference proteome</keyword>